<feature type="transmembrane region" description="Helical" evidence="1">
    <location>
        <begin position="12"/>
        <end position="31"/>
    </location>
</feature>
<proteinExistence type="predicted"/>
<evidence type="ECO:0000256" key="1">
    <source>
        <dbReference type="SAM" id="Phobius"/>
    </source>
</evidence>
<sequence length="192" mass="21609">MDSSYYTNPLVFITQTIIGLYILVVMLRFLLQWAKADFYNPMSQFIVKITTPALRPLRRIIPGLAGLDMAALVLMWLLKTIELSLVIFLKGSELIILGPLLWAIPELLNLAINVFLFAIFIQVIISWISPGTYNPVTTVLYSLTEPILRPARRMIPPISGLDLSPMAAIMGLYLLKMLLLPPLHMLTGNPFQ</sequence>
<keyword evidence="1" id="KW-1133">Transmembrane helix</keyword>
<protein>
    <submittedName>
        <fullName evidence="2">Cell division integral membrane protein, YggT and half-length relatives</fullName>
    </submittedName>
</protein>
<feature type="transmembrane region" description="Helical" evidence="1">
    <location>
        <begin position="60"/>
        <end position="78"/>
    </location>
</feature>
<feature type="transmembrane region" description="Helical" evidence="1">
    <location>
        <begin position="84"/>
        <end position="103"/>
    </location>
</feature>
<dbReference type="InterPro" id="IPR003425">
    <property type="entry name" value="CCB3/YggT"/>
</dbReference>
<keyword evidence="1" id="KW-0812">Transmembrane</keyword>
<dbReference type="PANTHER" id="PTHR33219:SF14">
    <property type="entry name" value="PROTEIN COFACTOR ASSEMBLY OF COMPLEX C SUBUNIT B CCB3, CHLOROPLASTIC-RELATED"/>
    <property type="match status" value="1"/>
</dbReference>
<keyword evidence="2" id="KW-0131">Cell cycle</keyword>
<organism evidence="2">
    <name type="scientific">hydrothermal vent metagenome</name>
    <dbReference type="NCBI Taxonomy" id="652676"/>
    <lineage>
        <taxon>unclassified sequences</taxon>
        <taxon>metagenomes</taxon>
        <taxon>ecological metagenomes</taxon>
    </lineage>
</organism>
<dbReference type="Pfam" id="PF02325">
    <property type="entry name" value="CCB3_YggT"/>
    <property type="match status" value="2"/>
</dbReference>
<reference evidence="2" key="1">
    <citation type="submission" date="2018-06" db="EMBL/GenBank/DDBJ databases">
        <authorList>
            <person name="Zhirakovskaya E."/>
        </authorList>
    </citation>
    <scope>NUCLEOTIDE SEQUENCE</scope>
</reference>
<gene>
    <name evidence="2" type="ORF">MNBD_GAMMA26-236</name>
</gene>
<name>A0A3B1AKM4_9ZZZZ</name>
<accession>A0A3B1AKM4</accession>
<feature type="transmembrane region" description="Helical" evidence="1">
    <location>
        <begin position="110"/>
        <end position="128"/>
    </location>
</feature>
<keyword evidence="2" id="KW-0132">Cell division</keyword>
<dbReference type="GO" id="GO:0016020">
    <property type="term" value="C:membrane"/>
    <property type="evidence" value="ECO:0007669"/>
    <property type="project" value="InterPro"/>
</dbReference>
<dbReference type="EMBL" id="UOFX01000012">
    <property type="protein sequence ID" value="VAX06486.1"/>
    <property type="molecule type" value="Genomic_DNA"/>
</dbReference>
<dbReference type="GO" id="GO:0051301">
    <property type="term" value="P:cell division"/>
    <property type="evidence" value="ECO:0007669"/>
    <property type="project" value="UniProtKB-KW"/>
</dbReference>
<dbReference type="AlphaFoldDB" id="A0A3B1AKM4"/>
<dbReference type="PANTHER" id="PTHR33219">
    <property type="entry name" value="YLMG HOMOLOG PROTEIN 2, CHLOROPLASTIC"/>
    <property type="match status" value="1"/>
</dbReference>
<keyword evidence="1" id="KW-0472">Membrane</keyword>
<evidence type="ECO:0000313" key="2">
    <source>
        <dbReference type="EMBL" id="VAX06486.1"/>
    </source>
</evidence>